<comment type="subunit">
    <text evidence="4">Homodimer.</text>
</comment>
<keyword evidence="14" id="KW-1185">Reference proteome</keyword>
<dbReference type="PANTHER" id="PTHR31528">
    <property type="entry name" value="4-AMINO-5-HYDROXYMETHYL-2-METHYLPYRIMIDINE PHOSPHATE SYNTHASE THI11-RELATED"/>
    <property type="match status" value="1"/>
</dbReference>
<keyword evidence="9" id="KW-0408">Iron</keyword>
<dbReference type="InterPro" id="IPR015168">
    <property type="entry name" value="SsuA/THI5"/>
</dbReference>
<comment type="function">
    <text evidence="1">Responsible for the formation of the pyrimidine heterocycle in the thiamine biosynthesis pathway. Catalyzes the formation of hydroxymethylpyrimidine phosphate (HMP-P) from histidine and pyridoxal phosphate (PLP). The protein uses PLP and the active site histidine to form HMP-P, generating an inactive enzyme. The enzyme can only undergo a single turnover, which suggests it is a suicide enzyme.</text>
</comment>
<organism evidence="13 14">
    <name type="scientific">Thermostichus vulcanus str. 'Rupite'</name>
    <dbReference type="NCBI Taxonomy" id="2813851"/>
    <lineage>
        <taxon>Bacteria</taxon>
        <taxon>Bacillati</taxon>
        <taxon>Cyanobacteriota</taxon>
        <taxon>Cyanophyceae</taxon>
        <taxon>Thermostichales</taxon>
        <taxon>Thermostichaceae</taxon>
        <taxon>Thermostichus</taxon>
    </lineage>
</organism>
<comment type="similarity">
    <text evidence="3">Belongs to the NMT1/THI5 family.</text>
</comment>
<keyword evidence="8" id="KW-0784">Thiamine biosynthesis</keyword>
<evidence type="ECO:0000256" key="10">
    <source>
        <dbReference type="ARBA" id="ARBA00033171"/>
    </source>
</evidence>
<evidence type="ECO:0000256" key="2">
    <source>
        <dbReference type="ARBA" id="ARBA00004948"/>
    </source>
</evidence>
<dbReference type="InterPro" id="IPR027939">
    <property type="entry name" value="NMT1/THI5"/>
</dbReference>
<evidence type="ECO:0000256" key="3">
    <source>
        <dbReference type="ARBA" id="ARBA00009406"/>
    </source>
</evidence>
<evidence type="ECO:0000256" key="6">
    <source>
        <dbReference type="ARBA" id="ARBA00022723"/>
    </source>
</evidence>
<evidence type="ECO:0000256" key="5">
    <source>
        <dbReference type="ARBA" id="ARBA00022679"/>
    </source>
</evidence>
<evidence type="ECO:0000313" key="14">
    <source>
        <dbReference type="Proteomes" id="UP000830835"/>
    </source>
</evidence>
<sequence>MNVTIERGAGSADALSKLAAGRYAFSKGDMYSMMEFNEKNPEVPLIAVVIESNRHPGGIFTLKRNGITDPKQLAGVKIGAPAGDGARRLWPVLANIIGVDPEAVEWVNCEPALREPLLARGEVQAISGFGPSVVPSLQKLGISEDELEVFYFNDYGLNLYGPIVMSRLQYVRENPDIARGFVAGYVKGLVETIQDPVAAFATLPKHFEGADALDQETELARLKYTIANYWDTPDTRANGVSAVDLERLQTSLAQVAEGYGLQRVPDASEILTTEFLPPKEARMFA</sequence>
<feature type="domain" description="SsuA/THI5-like" evidence="12">
    <location>
        <begin position="2"/>
        <end position="199"/>
    </location>
</feature>
<accession>A0ABT0CEK7</accession>
<evidence type="ECO:0000256" key="11">
    <source>
        <dbReference type="ARBA" id="ARBA00048179"/>
    </source>
</evidence>
<evidence type="ECO:0000256" key="1">
    <source>
        <dbReference type="ARBA" id="ARBA00003469"/>
    </source>
</evidence>
<dbReference type="SUPFAM" id="SSF53850">
    <property type="entry name" value="Periplasmic binding protein-like II"/>
    <property type="match status" value="1"/>
</dbReference>
<dbReference type="Proteomes" id="UP000830835">
    <property type="component" value="Unassembled WGS sequence"/>
</dbReference>
<evidence type="ECO:0000256" key="4">
    <source>
        <dbReference type="ARBA" id="ARBA00011738"/>
    </source>
</evidence>
<comment type="catalytic activity">
    <reaction evidence="11">
        <text>N(6)-(pyridoxal phosphate)-L-lysyl-[4-amino-5-hydroxymethyl-2-methylpyrimidine phosphate synthase] + L-histidyl-[4-amino-5-hydroxymethyl-2-methylpyrimidine phosphate synthase] + 2 Fe(3+) + 4 H2O = L-lysyl-[4-amino-5-hydroxymethyl-2-methylpyrimidine phosphate synthase] + (2S)-2-amino-5-hydroxy-4-oxopentanoyl-[4-amino-5-hydroxymethyl-2-methylpyrimidine phosphate synthase] + 4-amino-2-methyl-5-(phosphooxymethyl)pyrimidine + 3-oxopropanoate + 2 Fe(2+) + 2 H(+)</text>
        <dbReference type="Rhea" id="RHEA:65756"/>
        <dbReference type="Rhea" id="RHEA-COMP:16892"/>
        <dbReference type="Rhea" id="RHEA-COMP:16893"/>
        <dbReference type="Rhea" id="RHEA-COMP:16894"/>
        <dbReference type="Rhea" id="RHEA-COMP:16895"/>
        <dbReference type="ChEBI" id="CHEBI:15377"/>
        <dbReference type="ChEBI" id="CHEBI:15378"/>
        <dbReference type="ChEBI" id="CHEBI:29033"/>
        <dbReference type="ChEBI" id="CHEBI:29034"/>
        <dbReference type="ChEBI" id="CHEBI:29969"/>
        <dbReference type="ChEBI" id="CHEBI:29979"/>
        <dbReference type="ChEBI" id="CHEBI:33190"/>
        <dbReference type="ChEBI" id="CHEBI:58354"/>
        <dbReference type="ChEBI" id="CHEBI:143915"/>
        <dbReference type="ChEBI" id="CHEBI:157692"/>
    </reaction>
    <physiologicalReaction direction="left-to-right" evidence="11">
        <dbReference type="Rhea" id="RHEA:65757"/>
    </physiologicalReaction>
</comment>
<gene>
    <name evidence="13" type="ORF">JX360_15120</name>
</gene>
<comment type="pathway">
    <text evidence="2">Cofactor biosynthesis; thiamine diphosphate biosynthesis.</text>
</comment>
<comment type="caution">
    <text evidence="13">The sequence shown here is derived from an EMBL/GenBank/DDBJ whole genome shotgun (WGS) entry which is preliminary data.</text>
</comment>
<name>A0ABT0CEK7_THEVL</name>
<protein>
    <recommendedName>
        <fullName evidence="10">Thiamine pyrimidine synthase</fullName>
    </recommendedName>
</protein>
<keyword evidence="7" id="KW-0663">Pyridoxal phosphate</keyword>
<reference evidence="13" key="1">
    <citation type="submission" date="2021-02" db="EMBL/GenBank/DDBJ databases">
        <title>The CRISPR/cas machinery reduction and long-range gene transfer in the hot spring cyanobacterium Synechococcus.</title>
        <authorList>
            <person name="Dvorak P."/>
            <person name="Jahodarova E."/>
            <person name="Hasler P."/>
            <person name="Poulickova A."/>
        </authorList>
    </citation>
    <scope>NUCLEOTIDE SEQUENCE</scope>
    <source>
        <strain evidence="13">Rupite</strain>
    </source>
</reference>
<keyword evidence="5" id="KW-0808">Transferase</keyword>
<evidence type="ECO:0000256" key="7">
    <source>
        <dbReference type="ARBA" id="ARBA00022898"/>
    </source>
</evidence>
<dbReference type="EMBL" id="JAFIRA010000051">
    <property type="protein sequence ID" value="MCJ2544218.1"/>
    <property type="molecule type" value="Genomic_DNA"/>
</dbReference>
<dbReference type="Gene3D" id="3.40.190.10">
    <property type="entry name" value="Periplasmic binding protein-like II"/>
    <property type="match status" value="2"/>
</dbReference>
<evidence type="ECO:0000259" key="12">
    <source>
        <dbReference type="Pfam" id="PF09084"/>
    </source>
</evidence>
<dbReference type="PANTHER" id="PTHR31528:SF1">
    <property type="entry name" value="4-AMINO-5-HYDROXYMETHYL-2-METHYLPYRIMIDINE PHOSPHATE SYNTHASE THI11-RELATED"/>
    <property type="match status" value="1"/>
</dbReference>
<evidence type="ECO:0000256" key="8">
    <source>
        <dbReference type="ARBA" id="ARBA00022977"/>
    </source>
</evidence>
<evidence type="ECO:0000313" key="13">
    <source>
        <dbReference type="EMBL" id="MCJ2544218.1"/>
    </source>
</evidence>
<evidence type="ECO:0000256" key="9">
    <source>
        <dbReference type="ARBA" id="ARBA00023004"/>
    </source>
</evidence>
<dbReference type="Pfam" id="PF09084">
    <property type="entry name" value="NMT1"/>
    <property type="match status" value="1"/>
</dbReference>
<proteinExistence type="inferred from homology"/>
<keyword evidence="6" id="KW-0479">Metal-binding</keyword>